<sequence>MTPPGRTPHTPVCIIGAGPSGLLLARLLRLNGIDSVVLERRTRAHVEKRVRAGLLEQGTVEVLRDAGVGERLDREALVHEGFEWRLDGVVHRMPFTELCGASVWMYGQQEVVKDLLDAHGDGPGLHFGVEDVRIASVTADGARVVCTIDGQPTELTCDFIAGCDGFHGVSRQAVPGTELVGHELTHPFAWLGVLAAAPPLSPELIYAVGDRGFALQSMRSQQVSRLYLSVPPGEGVDERGDEEIWRELDLRLTGGRGTLPTGEILERVMVPLRSFVAEPFQYRRLFLVGDAAHIVPPSAAKGLNMAVADARHLAEALADWYAHGRREALDGYSATAVPRAWQGQQFSASMTTLMHAAPDETVFDRRLRRARFERLLSSTAEATAFAEQYTGIARR</sequence>
<dbReference type="Gene3D" id="3.30.9.10">
    <property type="entry name" value="D-Amino Acid Oxidase, subunit A, domain 2"/>
    <property type="match status" value="1"/>
</dbReference>
<dbReference type="InterPro" id="IPR050641">
    <property type="entry name" value="RIFMO-like"/>
</dbReference>
<dbReference type="SUPFAM" id="SSF54373">
    <property type="entry name" value="FAD-linked reductases, C-terminal domain"/>
    <property type="match status" value="1"/>
</dbReference>
<gene>
    <name evidence="4" type="ORF">O1G21_06735</name>
</gene>
<dbReference type="InterPro" id="IPR002938">
    <property type="entry name" value="FAD-bd"/>
</dbReference>
<keyword evidence="2" id="KW-0274">FAD</keyword>
<evidence type="ECO:0000259" key="3">
    <source>
        <dbReference type="Pfam" id="PF01494"/>
    </source>
</evidence>
<evidence type="ECO:0000256" key="1">
    <source>
        <dbReference type="ARBA" id="ARBA00022630"/>
    </source>
</evidence>
<keyword evidence="1" id="KW-0285">Flavoprotein</keyword>
<dbReference type="PRINTS" id="PR00420">
    <property type="entry name" value="RNGMNOXGNASE"/>
</dbReference>
<evidence type="ECO:0000313" key="4">
    <source>
        <dbReference type="EMBL" id="WBP85576.1"/>
    </source>
</evidence>
<organism evidence="4 5">
    <name type="scientific">Kitasatospora cathayae</name>
    <dbReference type="NCBI Taxonomy" id="3004092"/>
    <lineage>
        <taxon>Bacteria</taxon>
        <taxon>Bacillati</taxon>
        <taxon>Actinomycetota</taxon>
        <taxon>Actinomycetes</taxon>
        <taxon>Kitasatosporales</taxon>
        <taxon>Streptomycetaceae</taxon>
        <taxon>Kitasatospora</taxon>
    </lineage>
</organism>
<keyword evidence="5" id="KW-1185">Reference proteome</keyword>
<dbReference type="PANTHER" id="PTHR43004">
    <property type="entry name" value="TRK SYSTEM POTASSIUM UPTAKE PROTEIN"/>
    <property type="match status" value="1"/>
</dbReference>
<evidence type="ECO:0000313" key="5">
    <source>
        <dbReference type="Proteomes" id="UP001212821"/>
    </source>
</evidence>
<dbReference type="PANTHER" id="PTHR43004:SF3">
    <property type="entry name" value="P-HYDROXYBENZOATE HYDROXYLASE"/>
    <property type="match status" value="1"/>
</dbReference>
<dbReference type="InterPro" id="IPR036188">
    <property type="entry name" value="FAD/NAD-bd_sf"/>
</dbReference>
<dbReference type="EMBL" id="CP115450">
    <property type="protein sequence ID" value="WBP85576.1"/>
    <property type="molecule type" value="Genomic_DNA"/>
</dbReference>
<dbReference type="Pfam" id="PF01494">
    <property type="entry name" value="FAD_binding_3"/>
    <property type="match status" value="1"/>
</dbReference>
<dbReference type="NCBIfam" id="NF006091">
    <property type="entry name" value="PRK08243.1"/>
    <property type="match status" value="1"/>
</dbReference>
<proteinExistence type="predicted"/>
<protein>
    <submittedName>
        <fullName evidence="4">4-hydroxybenzoate 3-monooxygenase</fullName>
    </submittedName>
</protein>
<dbReference type="RefSeq" id="WP_270141631.1">
    <property type="nucleotide sequence ID" value="NZ_CP115450.1"/>
</dbReference>
<name>A0ABY7PYT4_9ACTN</name>
<dbReference type="Gene3D" id="3.50.50.60">
    <property type="entry name" value="FAD/NAD(P)-binding domain"/>
    <property type="match status" value="1"/>
</dbReference>
<dbReference type="SUPFAM" id="SSF51905">
    <property type="entry name" value="FAD/NAD(P)-binding domain"/>
    <property type="match status" value="1"/>
</dbReference>
<reference evidence="5" key="1">
    <citation type="submission" date="2022-12" db="EMBL/GenBank/DDBJ databases">
        <authorList>
            <person name="Mo P."/>
        </authorList>
    </citation>
    <scope>NUCLEOTIDE SEQUENCE [LARGE SCALE GENOMIC DNA]</scope>
    <source>
        <strain evidence="5">HUAS 3-15</strain>
    </source>
</reference>
<accession>A0ABY7PYT4</accession>
<evidence type="ECO:0000256" key="2">
    <source>
        <dbReference type="ARBA" id="ARBA00022827"/>
    </source>
</evidence>
<dbReference type="Proteomes" id="UP001212821">
    <property type="component" value="Chromosome"/>
</dbReference>
<feature type="domain" description="FAD-binding" evidence="3">
    <location>
        <begin position="10"/>
        <end position="346"/>
    </location>
</feature>